<name>A0ACA9QQY0_9GLOM</name>
<sequence length="72" mass="7980">VPMNTSGDTGPLNENRSANSTNVGPHWRRNMNTASLNLSLSSPEMQKPFSLGRCQLISFFIGLDSSKHTKFR</sequence>
<evidence type="ECO:0000313" key="2">
    <source>
        <dbReference type="Proteomes" id="UP000789525"/>
    </source>
</evidence>
<keyword evidence="2" id="KW-1185">Reference proteome</keyword>
<dbReference type="Proteomes" id="UP000789525">
    <property type="component" value="Unassembled WGS sequence"/>
</dbReference>
<gene>
    <name evidence="1" type="ORF">ACOLOM_LOCUS13255</name>
</gene>
<dbReference type="EMBL" id="CAJVPT010059539">
    <property type="protein sequence ID" value="CAG8762153.1"/>
    <property type="molecule type" value="Genomic_DNA"/>
</dbReference>
<reference evidence="1" key="1">
    <citation type="submission" date="2021-06" db="EMBL/GenBank/DDBJ databases">
        <authorList>
            <person name="Kallberg Y."/>
            <person name="Tangrot J."/>
            <person name="Rosling A."/>
        </authorList>
    </citation>
    <scope>NUCLEOTIDE SEQUENCE</scope>
    <source>
        <strain evidence="1">CL356</strain>
    </source>
</reference>
<accession>A0ACA9QQY0</accession>
<protein>
    <submittedName>
        <fullName evidence="1">13247_t:CDS:1</fullName>
    </submittedName>
</protein>
<organism evidence="1 2">
    <name type="scientific">Acaulospora colombiana</name>
    <dbReference type="NCBI Taxonomy" id="27376"/>
    <lineage>
        <taxon>Eukaryota</taxon>
        <taxon>Fungi</taxon>
        <taxon>Fungi incertae sedis</taxon>
        <taxon>Mucoromycota</taxon>
        <taxon>Glomeromycotina</taxon>
        <taxon>Glomeromycetes</taxon>
        <taxon>Diversisporales</taxon>
        <taxon>Acaulosporaceae</taxon>
        <taxon>Acaulospora</taxon>
    </lineage>
</organism>
<feature type="non-terminal residue" evidence="1">
    <location>
        <position position="72"/>
    </location>
</feature>
<evidence type="ECO:0000313" key="1">
    <source>
        <dbReference type="EMBL" id="CAG8762153.1"/>
    </source>
</evidence>
<feature type="non-terminal residue" evidence="1">
    <location>
        <position position="1"/>
    </location>
</feature>
<comment type="caution">
    <text evidence="1">The sequence shown here is derived from an EMBL/GenBank/DDBJ whole genome shotgun (WGS) entry which is preliminary data.</text>
</comment>
<proteinExistence type="predicted"/>